<dbReference type="Proteomes" id="UP000199598">
    <property type="component" value="Unassembled WGS sequence"/>
</dbReference>
<dbReference type="InterPro" id="IPR050288">
    <property type="entry name" value="Cellulose_deg_GH3"/>
</dbReference>
<feature type="compositionally biased region" description="Basic and acidic residues" evidence="3">
    <location>
        <begin position="1"/>
        <end position="12"/>
    </location>
</feature>
<feature type="region of interest" description="Disordered" evidence="3">
    <location>
        <begin position="1"/>
        <end position="37"/>
    </location>
</feature>
<name>A0A1I3WVE2_9HYPH</name>
<gene>
    <name evidence="5" type="ORF">SAMN04488518_102214</name>
</gene>
<keyword evidence="6" id="KW-1185">Reference proteome</keyword>
<dbReference type="Gene3D" id="2.60.40.10">
    <property type="entry name" value="Immunoglobulins"/>
    <property type="match status" value="1"/>
</dbReference>
<dbReference type="InterPro" id="IPR026891">
    <property type="entry name" value="Fn3-like"/>
</dbReference>
<dbReference type="InterPro" id="IPR001764">
    <property type="entry name" value="Glyco_hydro_3_N"/>
</dbReference>
<dbReference type="SUPFAM" id="SSF51445">
    <property type="entry name" value="(Trans)glycosidases"/>
    <property type="match status" value="1"/>
</dbReference>
<organism evidence="5 6">
    <name type="scientific">Pseudovibrio ascidiaceicola</name>
    <dbReference type="NCBI Taxonomy" id="285279"/>
    <lineage>
        <taxon>Bacteria</taxon>
        <taxon>Pseudomonadati</taxon>
        <taxon>Pseudomonadota</taxon>
        <taxon>Alphaproteobacteria</taxon>
        <taxon>Hyphomicrobiales</taxon>
        <taxon>Stappiaceae</taxon>
        <taxon>Pseudovibrio</taxon>
    </lineage>
</organism>
<dbReference type="EMBL" id="FOSK01000002">
    <property type="protein sequence ID" value="SFK11498.1"/>
    <property type="molecule type" value="Genomic_DNA"/>
</dbReference>
<comment type="similarity">
    <text evidence="1">Belongs to the glycosyl hydrolase 3 family.</text>
</comment>
<feature type="domain" description="Fibronectin type III-like" evidence="4">
    <location>
        <begin position="664"/>
        <end position="734"/>
    </location>
</feature>
<evidence type="ECO:0000256" key="1">
    <source>
        <dbReference type="ARBA" id="ARBA00005336"/>
    </source>
</evidence>
<dbReference type="InterPro" id="IPR036881">
    <property type="entry name" value="Glyco_hydro_3_C_sf"/>
</dbReference>
<feature type="region of interest" description="Disordered" evidence="3">
    <location>
        <begin position="483"/>
        <end position="506"/>
    </location>
</feature>
<dbReference type="Pfam" id="PF01915">
    <property type="entry name" value="Glyco_hydro_3_C"/>
    <property type="match status" value="1"/>
</dbReference>
<dbReference type="InterPro" id="IPR002772">
    <property type="entry name" value="Glyco_hydro_3_C"/>
</dbReference>
<dbReference type="InterPro" id="IPR036962">
    <property type="entry name" value="Glyco_hydro_3_N_sf"/>
</dbReference>
<dbReference type="SUPFAM" id="SSF52279">
    <property type="entry name" value="Beta-D-glucan exohydrolase, C-terminal domain"/>
    <property type="match status" value="2"/>
</dbReference>
<dbReference type="PRINTS" id="PR00133">
    <property type="entry name" value="GLHYDRLASE3"/>
</dbReference>
<comment type="caution">
    <text evidence="5">The sequence shown here is derived from an EMBL/GenBank/DDBJ whole genome shotgun (WGS) entry which is preliminary data.</text>
</comment>
<dbReference type="PANTHER" id="PTHR42715:SF3">
    <property type="entry name" value="BETA-GLUCOSIDASE B-RELATED"/>
    <property type="match status" value="1"/>
</dbReference>
<dbReference type="Gene3D" id="3.20.20.300">
    <property type="entry name" value="Glycoside hydrolase, family 3, N-terminal domain"/>
    <property type="match status" value="1"/>
</dbReference>
<reference evidence="5 6" key="1">
    <citation type="submission" date="2016-10" db="EMBL/GenBank/DDBJ databases">
        <authorList>
            <person name="Varghese N."/>
            <person name="Submissions S."/>
        </authorList>
    </citation>
    <scope>NUCLEOTIDE SEQUENCE [LARGE SCALE GENOMIC DNA]</scope>
    <source>
        <strain evidence="5 6">DSM 16392</strain>
    </source>
</reference>
<evidence type="ECO:0000313" key="6">
    <source>
        <dbReference type="Proteomes" id="UP000199598"/>
    </source>
</evidence>
<evidence type="ECO:0000256" key="3">
    <source>
        <dbReference type="SAM" id="MobiDB-lite"/>
    </source>
</evidence>
<dbReference type="PANTHER" id="PTHR42715">
    <property type="entry name" value="BETA-GLUCOSIDASE"/>
    <property type="match status" value="1"/>
</dbReference>
<dbReference type="Gene3D" id="3.40.50.1700">
    <property type="entry name" value="Glycoside hydrolase family 3 C-terminal domain"/>
    <property type="match status" value="1"/>
</dbReference>
<dbReference type="InterPro" id="IPR017853">
    <property type="entry name" value="GH"/>
</dbReference>
<proteinExistence type="inferred from homology"/>
<evidence type="ECO:0000259" key="4">
    <source>
        <dbReference type="SMART" id="SM01217"/>
    </source>
</evidence>
<dbReference type="InterPro" id="IPR013783">
    <property type="entry name" value="Ig-like_fold"/>
</dbReference>
<dbReference type="Pfam" id="PF00933">
    <property type="entry name" value="Glyco_hydro_3"/>
    <property type="match status" value="1"/>
</dbReference>
<protein>
    <submittedName>
        <fullName evidence="5">Beta-glucosidase</fullName>
    </submittedName>
</protein>
<keyword evidence="2" id="KW-0378">Hydrolase</keyword>
<dbReference type="RefSeq" id="WP_093517368.1">
    <property type="nucleotide sequence ID" value="NZ_FOSK01000002.1"/>
</dbReference>
<accession>A0A1I3WVE2</accession>
<evidence type="ECO:0000313" key="5">
    <source>
        <dbReference type="EMBL" id="SFK11498.1"/>
    </source>
</evidence>
<dbReference type="SMART" id="SM01217">
    <property type="entry name" value="Fn3_like"/>
    <property type="match status" value="1"/>
</dbReference>
<evidence type="ECO:0000256" key="2">
    <source>
        <dbReference type="ARBA" id="ARBA00022801"/>
    </source>
</evidence>
<feature type="compositionally biased region" description="Polar residues" evidence="3">
    <location>
        <begin position="25"/>
        <end position="37"/>
    </location>
</feature>
<dbReference type="Pfam" id="PF14310">
    <property type="entry name" value="Fn3-like"/>
    <property type="match status" value="1"/>
</dbReference>
<sequence length="758" mass="82629">MTVESTEAHEDGNAAAVSLPPPEMTAQSSSTQNLSDEQIASAIVSRLSRDDKLAMRDGDQAFWPGVRDMMKSGSQSGPWAAGALPEHHLPGVHYTEGSRGIVLKGATTFPTVIARAATFDPELEERIGAIIGYEMRAFGGTLFGGVPLNLMRHPAWGRAQESYGEDSFLIGAMGSALVRGVQQHGMACIKNFALASMENSKLSLNVTVGQRALYEMYLPHFRKAVEAGAAAVMTSYSSINGELCGHNRELLTQLLKTDWGFKGFVLSDFLFGIRNAKEAALAGVDLEMPFQLHFHQHLSELIDDGEITEAALDDACYRLILQQLKILKKGSYEKKQVGCAEFRSVAQEAAEKSTVLLKNEGGFLPLKDIQSIGVIGRLASVANTGDKGTSDTQPTHITTPLAGLRSYYKHKIDIWQDRGQNINRALQIAKRADAVVLVVGNDHSREGEWVSADLAARFHEALPQPRNREEAKIASQFLRAFGGAGSAGKPQESGGAEDGYGSGDRQSLRLPPHDVELIKQVCAANSNCVVVVMGGGTILMNEWQDKPAAILLHWYPGMEGGTALARILSGEVSPSGKLPFVIPRRESDLPDFDRNARKVIYDLWHGYRKLDKDDVTPAYPFGFGLSYSQFHYSELVVTPPDELMTGSIEVQFSIANIGQVEAEEVSQVYIAPKGSAVERAKQELKGFQRLCIPAGESRQVAVSIPIEELAIFDSERNQMVVERILYDVVVGSSSQDPNSLRLELNLFGELNETTEEPA</sequence>